<dbReference type="PROSITE" id="PS51257">
    <property type="entry name" value="PROKAR_LIPOPROTEIN"/>
    <property type="match status" value="1"/>
</dbReference>
<accession>A0A6G8RHE8</accession>
<protein>
    <submittedName>
        <fullName evidence="1">Receptor-blocking protein</fullName>
    </submittedName>
</protein>
<organism evidence="1 2">
    <name type="scientific">Salmonella phage fuchur</name>
    <dbReference type="NCBI Taxonomy" id="2713299"/>
    <lineage>
        <taxon>Viruses</taxon>
        <taxon>Duplodnaviria</taxon>
        <taxon>Heunggongvirae</taxon>
        <taxon>Uroviricota</taxon>
        <taxon>Caudoviricetes</taxon>
        <taxon>Demerecviridae</taxon>
        <taxon>Markadamsvirinae</taxon>
        <taxon>Epseptimavirus</taxon>
        <taxon>Epseptimavirus SB10</taxon>
        <taxon>Epseptimavirus fuchur</taxon>
    </lineage>
</organism>
<proteinExistence type="predicted"/>
<dbReference type="Proteomes" id="UP000502568">
    <property type="component" value="Segment"/>
</dbReference>
<keyword evidence="1" id="KW-0675">Receptor</keyword>
<name>A0A6G8RHE8_9CAUD</name>
<reference evidence="1 2" key="1">
    <citation type="submission" date="2020-02" db="EMBL/GenBank/DDBJ databases">
        <authorList>
            <person name="Olsen N.S."/>
            <person name="Forero-Junco L."/>
            <person name="Kot W."/>
            <person name="Hansen L.H."/>
        </authorList>
    </citation>
    <scope>NUCLEOTIDE SEQUENCE [LARGE SCALE GENOMIC DNA]</scope>
</reference>
<gene>
    <name evidence="1" type="ORF">fuchur_20</name>
</gene>
<sequence length="89" mass="10165">MKKLLAIVVAAVVLLTGCVPAPEPFCKAYVKSYGHVGEEHYALDIREARTVGYRFPKTQLRTKFGWWDLSQFDLKYGDCKFKLEQSGHL</sequence>
<evidence type="ECO:0000313" key="2">
    <source>
        <dbReference type="Proteomes" id="UP000502568"/>
    </source>
</evidence>
<evidence type="ECO:0000313" key="1">
    <source>
        <dbReference type="EMBL" id="QIO00615.1"/>
    </source>
</evidence>
<keyword evidence="2" id="KW-1185">Reference proteome</keyword>
<dbReference type="EMBL" id="MT074458">
    <property type="protein sequence ID" value="QIO00615.1"/>
    <property type="molecule type" value="Genomic_DNA"/>
</dbReference>